<reference evidence="2" key="1">
    <citation type="journal article" date="2017" name="Nat. Ecol. Evol.">
        <title>Genome expansion and lineage-specific genetic innovations in the forest pathogenic fungi Armillaria.</title>
        <authorList>
            <person name="Sipos G."/>
            <person name="Prasanna A.N."/>
            <person name="Walter M.C."/>
            <person name="O'Connor E."/>
            <person name="Balint B."/>
            <person name="Krizsan K."/>
            <person name="Kiss B."/>
            <person name="Hess J."/>
            <person name="Varga T."/>
            <person name="Slot J."/>
            <person name="Riley R."/>
            <person name="Boka B."/>
            <person name="Rigling D."/>
            <person name="Barry K."/>
            <person name="Lee J."/>
            <person name="Mihaltcheva S."/>
            <person name="LaButti K."/>
            <person name="Lipzen A."/>
            <person name="Waldron R."/>
            <person name="Moloney N.M."/>
            <person name="Sperisen C."/>
            <person name="Kredics L."/>
            <person name="Vagvoelgyi C."/>
            <person name="Patrignani A."/>
            <person name="Fitzpatrick D."/>
            <person name="Nagy I."/>
            <person name="Doyle S."/>
            <person name="Anderson J.B."/>
            <person name="Grigoriev I.V."/>
            <person name="Gueldener U."/>
            <person name="Muensterkoetter M."/>
            <person name="Nagy L.G."/>
        </authorList>
    </citation>
    <scope>NUCLEOTIDE SEQUENCE [LARGE SCALE GENOMIC DNA]</scope>
    <source>
        <strain evidence="2">28-4</strain>
    </source>
</reference>
<protein>
    <submittedName>
        <fullName evidence="1">Uncharacterized protein</fullName>
    </submittedName>
</protein>
<name>A0A2H3AXM4_9AGAR</name>
<sequence length="175" mass="18380">MGDERVAAAAAHVGGGELGCTDLKAVGRSEWAVDLHVGFEQGRQRQGVSGEDAILVGAPIVRVGIGVLIGPRDPDLLHAIPLTSSHPSCPLKPFVSQPRPSTNLPHSTPAQASYLFSAYIVATVVVVVVDLSEGLLALRTALLAQMATDIRHPCVFDAVICLFGRGSWRLGPISM</sequence>
<proteinExistence type="predicted"/>
<organism evidence="1 2">
    <name type="scientific">Armillaria solidipes</name>
    <dbReference type="NCBI Taxonomy" id="1076256"/>
    <lineage>
        <taxon>Eukaryota</taxon>
        <taxon>Fungi</taxon>
        <taxon>Dikarya</taxon>
        <taxon>Basidiomycota</taxon>
        <taxon>Agaricomycotina</taxon>
        <taxon>Agaricomycetes</taxon>
        <taxon>Agaricomycetidae</taxon>
        <taxon>Agaricales</taxon>
        <taxon>Marasmiineae</taxon>
        <taxon>Physalacriaceae</taxon>
        <taxon>Armillaria</taxon>
    </lineage>
</organism>
<keyword evidence="2" id="KW-1185">Reference proteome</keyword>
<dbReference type="EMBL" id="KZ293501">
    <property type="protein sequence ID" value="PBK59602.1"/>
    <property type="molecule type" value="Genomic_DNA"/>
</dbReference>
<dbReference type="Proteomes" id="UP000218334">
    <property type="component" value="Unassembled WGS sequence"/>
</dbReference>
<gene>
    <name evidence="1" type="ORF">ARMSODRAFT_982936</name>
</gene>
<evidence type="ECO:0000313" key="2">
    <source>
        <dbReference type="Proteomes" id="UP000218334"/>
    </source>
</evidence>
<accession>A0A2H3AXM4</accession>
<evidence type="ECO:0000313" key="1">
    <source>
        <dbReference type="EMBL" id="PBK59602.1"/>
    </source>
</evidence>
<dbReference type="AlphaFoldDB" id="A0A2H3AXM4"/>